<feature type="region of interest" description="Disordered" evidence="1">
    <location>
        <begin position="39"/>
        <end position="66"/>
    </location>
</feature>
<reference evidence="3 4" key="1">
    <citation type="journal article" date="2018" name="PLoS Genet.">
        <title>Population sequencing reveals clonal diversity and ancestral inbreeding in the grapevine cultivar Chardonnay.</title>
        <authorList>
            <person name="Roach M.J."/>
            <person name="Johnson D.L."/>
            <person name="Bohlmann J."/>
            <person name="van Vuuren H.J."/>
            <person name="Jones S.J."/>
            <person name="Pretorius I.S."/>
            <person name="Schmidt S.A."/>
            <person name="Borneman A.R."/>
        </authorList>
    </citation>
    <scope>NUCLEOTIDE SEQUENCE [LARGE SCALE GENOMIC DNA]</scope>
    <source>
        <strain evidence="4">cv. Chardonnay</strain>
        <tissue evidence="3">Leaf</tissue>
    </source>
</reference>
<evidence type="ECO:0000313" key="4">
    <source>
        <dbReference type="Proteomes" id="UP000288805"/>
    </source>
</evidence>
<protein>
    <recommendedName>
        <fullName evidence="2">DUF4283 domain-containing protein</fullName>
    </recommendedName>
</protein>
<organism evidence="3 4">
    <name type="scientific">Vitis vinifera</name>
    <name type="common">Grape</name>
    <dbReference type="NCBI Taxonomy" id="29760"/>
    <lineage>
        <taxon>Eukaryota</taxon>
        <taxon>Viridiplantae</taxon>
        <taxon>Streptophyta</taxon>
        <taxon>Embryophyta</taxon>
        <taxon>Tracheophyta</taxon>
        <taxon>Spermatophyta</taxon>
        <taxon>Magnoliopsida</taxon>
        <taxon>eudicotyledons</taxon>
        <taxon>Gunneridae</taxon>
        <taxon>Pentapetalae</taxon>
        <taxon>rosids</taxon>
        <taxon>Vitales</taxon>
        <taxon>Vitaceae</taxon>
        <taxon>Viteae</taxon>
        <taxon>Vitis</taxon>
    </lineage>
</organism>
<evidence type="ECO:0000259" key="2">
    <source>
        <dbReference type="Pfam" id="PF14111"/>
    </source>
</evidence>
<dbReference type="InterPro" id="IPR025558">
    <property type="entry name" value="DUF4283"/>
</dbReference>
<dbReference type="EMBL" id="QGNW01001737">
    <property type="protein sequence ID" value="RVW31872.1"/>
    <property type="molecule type" value="Genomic_DNA"/>
</dbReference>
<dbReference type="Pfam" id="PF14111">
    <property type="entry name" value="DUF4283"/>
    <property type="match status" value="1"/>
</dbReference>
<accession>A0A438D8T9</accession>
<comment type="caution">
    <text evidence="3">The sequence shown here is derived from an EMBL/GenBank/DDBJ whole genome shotgun (WGS) entry which is preliminary data.</text>
</comment>
<feature type="domain" description="DUF4283" evidence="2">
    <location>
        <begin position="204"/>
        <end position="290"/>
    </location>
</feature>
<gene>
    <name evidence="3" type="ORF">CK203_099021</name>
</gene>
<evidence type="ECO:0000256" key="1">
    <source>
        <dbReference type="SAM" id="MobiDB-lite"/>
    </source>
</evidence>
<proteinExistence type="predicted"/>
<feature type="region of interest" description="Disordered" evidence="1">
    <location>
        <begin position="420"/>
        <end position="448"/>
    </location>
</feature>
<dbReference type="Proteomes" id="UP000288805">
    <property type="component" value="Unassembled WGS sequence"/>
</dbReference>
<dbReference type="PANTHER" id="PTHR34427:SF5">
    <property type="entry name" value="DUF4283 DOMAIN-CONTAINING PROTEIN"/>
    <property type="match status" value="1"/>
</dbReference>
<dbReference type="PANTHER" id="PTHR34427">
    <property type="entry name" value="DUF4283 DOMAIN PROTEIN"/>
    <property type="match status" value="1"/>
</dbReference>
<evidence type="ECO:0000313" key="3">
    <source>
        <dbReference type="EMBL" id="RVW31872.1"/>
    </source>
</evidence>
<name>A0A438D8T9_VITVI</name>
<sequence>MSNTSYLSLHVLVYGKSPQNASTIVPELCTHMIHMSERARERVSVREGESDGRERGERRVPEGLEGETRIDAEGDDFMGVRSRAKKGSFGVESKWFDVEVREQKGKVQALIVERKGGVSSWIRLGPNSIGCFIDGLEACIENAGTGTWERKWKDSGREESLKKKGATLLRSSMGKTYAEAAVQSKEKEIAVVRVELCKRELSRNMEKLAHCLVGSWNPSSGKGDDLRGWGTKLAKFWSLKGNLGIAKLERGKALLEFEVLAEAEKALKIGGFSCAGSPLSLEKWRPERGCLPEGEKRSEAWVHIVGLPFSLWERDILRRIGDACGGFLDIDSQTETLEDLQWARILVKLNKEKPPNVVEVWTEEFCYELTLWWEIRPAVRMARERKGKSKLVSEGEVGGEVSARAGGRVRGLVGGPSLEVRLQSDDGTRGQSSGSGPTADLDSGLVLDGPQESCGLAPQWALGPSDASGPFPPWPFLVSLGRPILGCLLMMGGPQRS</sequence>
<dbReference type="AlphaFoldDB" id="A0A438D8T9"/>